<accession>G8TTV0</accession>
<gene>
    <name evidence="6" type="ordered locus">Sulac_3419</name>
</gene>
<organism evidence="6 7">
    <name type="scientific">Sulfobacillus acidophilus (strain ATCC 700253 / DSM 10332 / NAL)</name>
    <dbReference type="NCBI Taxonomy" id="679936"/>
    <lineage>
        <taxon>Bacteria</taxon>
        <taxon>Bacillati</taxon>
        <taxon>Bacillota</taxon>
        <taxon>Clostridia</taxon>
        <taxon>Eubacteriales</taxon>
        <taxon>Clostridiales Family XVII. Incertae Sedis</taxon>
        <taxon>Sulfobacillus</taxon>
    </lineage>
</organism>
<dbReference type="Gene3D" id="1.10.357.10">
    <property type="entry name" value="Tetracycline Repressor, domain 2"/>
    <property type="match status" value="1"/>
</dbReference>
<name>G8TTV0_SULAD</name>
<reference evidence="7" key="1">
    <citation type="submission" date="2011-12" db="EMBL/GenBank/DDBJ databases">
        <title>The complete genome of chromosome of Sulfobacillus acidophilus DSM 10332.</title>
        <authorList>
            <person name="Lucas S."/>
            <person name="Han J."/>
            <person name="Lapidus A."/>
            <person name="Bruce D."/>
            <person name="Goodwin L."/>
            <person name="Pitluck S."/>
            <person name="Peters L."/>
            <person name="Kyrpides N."/>
            <person name="Mavromatis K."/>
            <person name="Ivanova N."/>
            <person name="Mikhailova N."/>
            <person name="Chertkov O."/>
            <person name="Saunders E."/>
            <person name="Detter J.C."/>
            <person name="Tapia R."/>
            <person name="Han C."/>
            <person name="Land M."/>
            <person name="Hauser L."/>
            <person name="Markowitz V."/>
            <person name="Cheng J.-F."/>
            <person name="Hugenholtz P."/>
            <person name="Woyke T."/>
            <person name="Wu D."/>
            <person name="Pukall R."/>
            <person name="Gehrich-Schroeter G."/>
            <person name="Schneider S."/>
            <person name="Klenk H.-P."/>
            <person name="Eisen J.A."/>
        </authorList>
    </citation>
    <scope>NUCLEOTIDE SEQUENCE [LARGE SCALE GENOMIC DNA]</scope>
    <source>
        <strain evidence="7">ATCC 700253 / DSM 10332 / NAL</strain>
    </source>
</reference>
<feature type="domain" description="HTH tetR-type" evidence="5">
    <location>
        <begin position="5"/>
        <end position="64"/>
    </location>
</feature>
<evidence type="ECO:0000313" key="7">
    <source>
        <dbReference type="Proteomes" id="UP000005439"/>
    </source>
</evidence>
<dbReference type="Proteomes" id="UP000005439">
    <property type="component" value="Chromosome"/>
</dbReference>
<dbReference type="PATRIC" id="fig|679936.5.peg.3540"/>
<evidence type="ECO:0000259" key="5">
    <source>
        <dbReference type="PROSITE" id="PS50977"/>
    </source>
</evidence>
<dbReference type="InterPro" id="IPR050109">
    <property type="entry name" value="HTH-type_TetR-like_transc_reg"/>
</dbReference>
<dbReference type="PANTHER" id="PTHR30055">
    <property type="entry name" value="HTH-TYPE TRANSCRIPTIONAL REGULATOR RUTR"/>
    <property type="match status" value="1"/>
</dbReference>
<dbReference type="InterPro" id="IPR001647">
    <property type="entry name" value="HTH_TetR"/>
</dbReference>
<dbReference type="InterPro" id="IPR036271">
    <property type="entry name" value="Tet_transcr_reg_TetR-rel_C_sf"/>
</dbReference>
<keyword evidence="2 4" id="KW-0238">DNA-binding</keyword>
<evidence type="ECO:0000256" key="2">
    <source>
        <dbReference type="ARBA" id="ARBA00023125"/>
    </source>
</evidence>
<evidence type="ECO:0000256" key="4">
    <source>
        <dbReference type="PROSITE-ProRule" id="PRU00335"/>
    </source>
</evidence>
<dbReference type="GO" id="GO:0003700">
    <property type="term" value="F:DNA-binding transcription factor activity"/>
    <property type="evidence" value="ECO:0007669"/>
    <property type="project" value="TreeGrafter"/>
</dbReference>
<evidence type="ECO:0000256" key="3">
    <source>
        <dbReference type="ARBA" id="ARBA00023163"/>
    </source>
</evidence>
<dbReference type="GO" id="GO:0000976">
    <property type="term" value="F:transcription cis-regulatory region binding"/>
    <property type="evidence" value="ECO:0007669"/>
    <property type="project" value="TreeGrafter"/>
</dbReference>
<dbReference type="EMBL" id="CP003179">
    <property type="protein sequence ID" value="AEW06859.1"/>
    <property type="molecule type" value="Genomic_DNA"/>
</dbReference>
<keyword evidence="7" id="KW-1185">Reference proteome</keyword>
<feature type="DNA-binding region" description="H-T-H motif" evidence="4">
    <location>
        <begin position="27"/>
        <end position="46"/>
    </location>
</feature>
<dbReference type="Pfam" id="PF00440">
    <property type="entry name" value="TetR_N"/>
    <property type="match status" value="1"/>
</dbReference>
<dbReference type="InterPro" id="IPR009057">
    <property type="entry name" value="Homeodomain-like_sf"/>
</dbReference>
<sequence>MEDKASTRDQIMAGARRMFAEKGFRASMRDIAQAAGISTTSLIFWYFPDKEALWSAVIQEASPLEQVQHVFDGLPPGTDPASLVSRLVSVYFDVYGDPDNRRILFQMLSHSSQDSVRDVLRRQLTRVMEQEMADWVRRGQQIQAFRQDVPADFLAQAVLGILFALVTRWHVEGHLPWDQEDVIRHVNRLLNDR</sequence>
<keyword evidence="1" id="KW-0805">Transcription regulation</keyword>
<keyword evidence="3" id="KW-0804">Transcription</keyword>
<dbReference type="SUPFAM" id="SSF46689">
    <property type="entry name" value="Homeodomain-like"/>
    <property type="match status" value="1"/>
</dbReference>
<dbReference type="AlphaFoldDB" id="G8TTV0"/>
<reference evidence="6 7" key="2">
    <citation type="journal article" date="2012" name="Stand. Genomic Sci.">
        <title>Complete genome sequence of the moderately thermophilic mineral-sulfide-oxidizing firmicute Sulfobacillus acidophilus type strain (NAL(T)).</title>
        <authorList>
            <person name="Anderson I."/>
            <person name="Chertkov O."/>
            <person name="Chen A."/>
            <person name="Saunders E."/>
            <person name="Lapidus A."/>
            <person name="Nolan M."/>
            <person name="Lucas S."/>
            <person name="Hammon N."/>
            <person name="Deshpande S."/>
            <person name="Cheng J.F."/>
            <person name="Han C."/>
            <person name="Tapia R."/>
            <person name="Goodwin L.A."/>
            <person name="Pitluck S."/>
            <person name="Liolios K."/>
            <person name="Pagani I."/>
            <person name="Ivanova N."/>
            <person name="Mikhailova N."/>
            <person name="Pati A."/>
            <person name="Palaniappan K."/>
            <person name="Land M."/>
            <person name="Pan C."/>
            <person name="Rohde M."/>
            <person name="Pukall R."/>
            <person name="Goker M."/>
            <person name="Detter J.C."/>
            <person name="Woyke T."/>
            <person name="Bristow J."/>
            <person name="Eisen J.A."/>
            <person name="Markowitz V."/>
            <person name="Hugenholtz P."/>
            <person name="Kyrpides N.C."/>
            <person name="Klenk H.P."/>
            <person name="Mavromatis K."/>
        </authorList>
    </citation>
    <scope>NUCLEOTIDE SEQUENCE [LARGE SCALE GENOMIC DNA]</scope>
    <source>
        <strain evidence="7">ATCC 700253 / DSM 10332 / NAL</strain>
    </source>
</reference>
<dbReference type="SUPFAM" id="SSF48498">
    <property type="entry name" value="Tetracyclin repressor-like, C-terminal domain"/>
    <property type="match status" value="1"/>
</dbReference>
<proteinExistence type="predicted"/>
<evidence type="ECO:0000313" key="6">
    <source>
        <dbReference type="EMBL" id="AEW06859.1"/>
    </source>
</evidence>
<dbReference type="STRING" id="679936.Sulac_3419"/>
<dbReference type="PANTHER" id="PTHR30055:SF234">
    <property type="entry name" value="HTH-TYPE TRANSCRIPTIONAL REGULATOR BETI"/>
    <property type="match status" value="1"/>
</dbReference>
<dbReference type="KEGG" id="sap:Sulac_3419"/>
<protein>
    <submittedName>
        <fullName evidence="6">Regulatory protein TetR</fullName>
    </submittedName>
</protein>
<evidence type="ECO:0000256" key="1">
    <source>
        <dbReference type="ARBA" id="ARBA00023015"/>
    </source>
</evidence>
<dbReference type="HOGENOM" id="CLU_069356_27_3_9"/>
<dbReference type="PROSITE" id="PS50977">
    <property type="entry name" value="HTH_TETR_2"/>
    <property type="match status" value="1"/>
</dbReference>